<evidence type="ECO:0000313" key="4">
    <source>
        <dbReference type="Ensembl" id="ENSCSAVP00000019189.1"/>
    </source>
</evidence>
<dbReference type="InterPro" id="IPR036770">
    <property type="entry name" value="Ankyrin_rpt-contain_sf"/>
</dbReference>
<dbReference type="GO" id="GO:0005856">
    <property type="term" value="C:cytoskeleton"/>
    <property type="evidence" value="ECO:0007669"/>
    <property type="project" value="TreeGrafter"/>
</dbReference>
<reference evidence="4" key="3">
    <citation type="submission" date="2025-09" db="UniProtKB">
        <authorList>
            <consortium name="Ensembl"/>
        </authorList>
    </citation>
    <scope>IDENTIFICATION</scope>
</reference>
<feature type="repeat" description="ANK" evidence="1">
    <location>
        <begin position="441"/>
        <end position="473"/>
    </location>
</feature>
<dbReference type="PANTHER" id="PTHR24168">
    <property type="entry name" value="KN MOTIF AND ANKYRIN REPEAT DOMAIN-CONTAINING"/>
    <property type="match status" value="1"/>
</dbReference>
<feature type="compositionally biased region" description="Acidic residues" evidence="3">
    <location>
        <begin position="122"/>
        <end position="134"/>
    </location>
</feature>
<dbReference type="InterPro" id="IPR002110">
    <property type="entry name" value="Ankyrin_rpt"/>
</dbReference>
<reference evidence="5" key="1">
    <citation type="submission" date="2003-08" db="EMBL/GenBank/DDBJ databases">
        <authorList>
            <person name="Birren B."/>
            <person name="Nusbaum C."/>
            <person name="Abebe A."/>
            <person name="Abouelleil A."/>
            <person name="Adekoya E."/>
            <person name="Ait-zahra M."/>
            <person name="Allen N."/>
            <person name="Allen T."/>
            <person name="An P."/>
            <person name="Anderson M."/>
            <person name="Anderson S."/>
            <person name="Arachchi H."/>
            <person name="Armbruster J."/>
            <person name="Bachantsang P."/>
            <person name="Baldwin J."/>
            <person name="Barry A."/>
            <person name="Bayul T."/>
            <person name="Blitshsteyn B."/>
            <person name="Bloom T."/>
            <person name="Blye J."/>
            <person name="Boguslavskiy L."/>
            <person name="Borowsky M."/>
            <person name="Boukhgalter B."/>
            <person name="Brunache A."/>
            <person name="Butler J."/>
            <person name="Calixte N."/>
            <person name="Calvo S."/>
            <person name="Camarata J."/>
            <person name="Campo K."/>
            <person name="Chang J."/>
            <person name="Cheshatsang Y."/>
            <person name="Citroen M."/>
            <person name="Collymore A."/>
            <person name="Considine T."/>
            <person name="Cook A."/>
            <person name="Cooke P."/>
            <person name="Corum B."/>
            <person name="Cuomo C."/>
            <person name="David R."/>
            <person name="Dawoe T."/>
            <person name="Degray S."/>
            <person name="Dodge S."/>
            <person name="Dooley K."/>
            <person name="Dorje P."/>
            <person name="Dorjee K."/>
            <person name="Dorris L."/>
            <person name="Duffey N."/>
            <person name="Dupes A."/>
            <person name="Elkins T."/>
            <person name="Engels R."/>
            <person name="Erickson J."/>
            <person name="Farina A."/>
            <person name="Faro S."/>
            <person name="Ferreira P."/>
            <person name="Fischer H."/>
            <person name="Fitzgerald M."/>
            <person name="Foley K."/>
            <person name="Gage D."/>
            <person name="Galagan J."/>
            <person name="Gearin G."/>
            <person name="Gnerre S."/>
            <person name="Gnirke A."/>
            <person name="Goyette A."/>
            <person name="Graham J."/>
            <person name="Grandbois E."/>
            <person name="Gyaltsen K."/>
            <person name="Hafez N."/>
            <person name="Hagopian D."/>
            <person name="Hagos B."/>
            <person name="Hall J."/>
            <person name="Hatcher B."/>
            <person name="Heller A."/>
            <person name="Higgins H."/>
            <person name="Honan T."/>
            <person name="Horn A."/>
            <person name="Houde N."/>
            <person name="Hughes L."/>
            <person name="Hulme W."/>
            <person name="Husby E."/>
            <person name="Iliev I."/>
            <person name="Jaffe D."/>
            <person name="Jones C."/>
            <person name="Kamal M."/>
            <person name="Kamat A."/>
            <person name="Kamvysselis M."/>
            <person name="Karlsson E."/>
            <person name="Kells C."/>
            <person name="Kieu A."/>
            <person name="Kisner P."/>
            <person name="Kodira C."/>
            <person name="Kulbokas E."/>
            <person name="Labutti K."/>
            <person name="Lama D."/>
            <person name="Landers T."/>
            <person name="Leger J."/>
            <person name="Levine S."/>
            <person name="Lewis D."/>
            <person name="Lewis T."/>
            <person name="Lindblad-toh K."/>
            <person name="Liu X."/>
            <person name="Lokyitsang T."/>
            <person name="Lokyitsang Y."/>
            <person name="Lucien O."/>
            <person name="Lui A."/>
            <person name="Ma L.J."/>
            <person name="Mabbitt R."/>
            <person name="Macdonald J."/>
            <person name="Maclean C."/>
            <person name="Major J."/>
            <person name="Manning J."/>
            <person name="Marabella R."/>
            <person name="Maru K."/>
            <person name="Matthews C."/>
            <person name="Mauceli E."/>
            <person name="Mccarthy M."/>
            <person name="Mcdonough S."/>
            <person name="Mcghee T."/>
            <person name="Meldrim J."/>
            <person name="Meneus L."/>
            <person name="Mesirov J."/>
            <person name="Mihalev A."/>
            <person name="Mihova T."/>
            <person name="Mikkelsen T."/>
            <person name="Mlenga V."/>
            <person name="Moru K."/>
            <person name="Mozes J."/>
            <person name="Mulrain L."/>
            <person name="Munson G."/>
            <person name="Naylor J."/>
            <person name="Newes C."/>
            <person name="Nguyen C."/>
            <person name="Nguyen N."/>
            <person name="Nguyen T."/>
            <person name="Nicol R."/>
            <person name="Nielsen C."/>
            <person name="Nizzari M."/>
            <person name="Norbu C."/>
            <person name="Norbu N."/>
            <person name="O'donnell P."/>
            <person name="Okoawo O."/>
            <person name="O'leary S."/>
            <person name="Omotosho B."/>
            <person name="O'neill K."/>
            <person name="Osman S."/>
            <person name="Parker S."/>
            <person name="Perrin D."/>
            <person name="Phunkhang P."/>
            <person name="Piqani B."/>
            <person name="Purcell S."/>
            <person name="Rachupka T."/>
            <person name="Ramasamy U."/>
            <person name="Rameau R."/>
            <person name="Ray V."/>
            <person name="Raymond C."/>
            <person name="Retta R."/>
            <person name="Richardson S."/>
            <person name="Rise C."/>
            <person name="Rodriguez J."/>
            <person name="Rogers J."/>
            <person name="Rogov P."/>
            <person name="Rutman M."/>
            <person name="Schupbach R."/>
            <person name="Seaman C."/>
            <person name="Settipalli S."/>
            <person name="Sharpe T."/>
            <person name="Sheridan J."/>
            <person name="Sherpa N."/>
            <person name="Shi J."/>
            <person name="Smirnov S."/>
            <person name="Smith C."/>
            <person name="Sougnez C."/>
            <person name="Spencer B."/>
            <person name="Stalker J."/>
            <person name="Stange-thomann N."/>
            <person name="Stavropoulos S."/>
            <person name="Stetson K."/>
            <person name="Stone C."/>
            <person name="Stone S."/>
            <person name="Stubbs M."/>
            <person name="Talamas J."/>
            <person name="Tchuinga P."/>
            <person name="Tenzing P."/>
            <person name="Tesfaye S."/>
            <person name="Theodore J."/>
            <person name="Thoulutsang Y."/>
            <person name="Topham K."/>
            <person name="Towey S."/>
            <person name="Tsamla T."/>
            <person name="Tsomo N."/>
            <person name="Vallee D."/>
            <person name="Vassiliev H."/>
            <person name="Venkataraman V."/>
            <person name="Vinson J."/>
            <person name="Vo A."/>
            <person name="Wade C."/>
            <person name="Wang S."/>
            <person name="Wangchuk T."/>
            <person name="Wangdi T."/>
            <person name="Whittaker C."/>
            <person name="Wilkinson J."/>
            <person name="Wu Y."/>
            <person name="Wyman D."/>
            <person name="Yadav S."/>
            <person name="Yang S."/>
            <person name="Yang X."/>
            <person name="Yeager S."/>
            <person name="Yee E."/>
            <person name="Young G."/>
            <person name="Zainoun J."/>
            <person name="Zembeck L."/>
            <person name="Zimmer A."/>
            <person name="Zody M."/>
            <person name="Lander E."/>
        </authorList>
    </citation>
    <scope>NUCLEOTIDE SEQUENCE [LARGE SCALE GENOMIC DNA]</scope>
</reference>
<keyword evidence="1" id="KW-0040">ANK repeat</keyword>
<dbReference type="InterPro" id="IPR047184">
    <property type="entry name" value="KANK1-4"/>
</dbReference>
<dbReference type="PROSITE" id="PS50088">
    <property type="entry name" value="ANK_REPEAT"/>
    <property type="match status" value="3"/>
</dbReference>
<dbReference type="GeneTree" id="ENSGT00940000168519"/>
<feature type="compositionally biased region" description="Acidic residues" evidence="3">
    <location>
        <begin position="237"/>
        <end position="246"/>
    </location>
</feature>
<feature type="repeat" description="ANK" evidence="1">
    <location>
        <begin position="369"/>
        <end position="391"/>
    </location>
</feature>
<dbReference type="PANTHER" id="PTHR24168:SF21">
    <property type="entry name" value="KANK, ISOFORM D"/>
    <property type="match status" value="1"/>
</dbReference>
<feature type="compositionally biased region" description="Basic and acidic residues" evidence="3">
    <location>
        <begin position="91"/>
        <end position="100"/>
    </location>
</feature>
<feature type="compositionally biased region" description="Basic and acidic residues" evidence="3">
    <location>
        <begin position="226"/>
        <end position="236"/>
    </location>
</feature>
<dbReference type="AlphaFoldDB" id="H2ZNM3"/>
<dbReference type="InParanoid" id="H2ZNM3"/>
<accession>H2ZNM3</accession>
<evidence type="ECO:0000313" key="5">
    <source>
        <dbReference type="Proteomes" id="UP000007875"/>
    </source>
</evidence>
<dbReference type="eggNOG" id="KOG0514">
    <property type="taxonomic scope" value="Eukaryota"/>
</dbReference>
<sequence>MTSSTTNTQRATTNNATTQYLWDKIDEATDTDDLTKPKAKAQIDDYVDQVQSLLEEQQSLLAEKYDGFNEVFDETPAESKVSRFVNPAFAKKDATVKDEQPTPTSSAAISASFHYMKSAPESESESEDEDEENDYVPLHVPSPVDPADLKSILKKPDTPQGEKKFLTFAEGVKSDDSSSEEDYSSSEDEEEVAGTSKEDKEPSPEVVEEEMAEEVVEEIIEEKIVHQINESRSDEDQKLDEDQPETVEVEVKQEMSLVEAMSNMNQAKVIEERIVGDGAEDTGFQENPTKYQFTTEVLDACDVIEMHLRTPKSVERSHLEKSTSIVQKEWFRVAAQTDSSTKILDDFVTDLADTSLPVLRKVVNMTDTSGNTVLHYAISHNNIEIVEALLKIDELDVNKHNQAGYTAAMLGSLCQADSDADLKVFKRLFEKSNVNTHAKEAGQTALMLAVSHGRLQTAKLLIECGADINARDADGSTPLMCAAEHAQRDIVKMLLSQPLLDAAAKDSDGSTALTIAMEAGHREIALLLYTRINFKSNPTSPQKSEIINL</sequence>
<feature type="region of interest" description="Disordered" evidence="3">
    <location>
        <begin position="91"/>
        <end position="211"/>
    </location>
</feature>
<dbReference type="SMART" id="SM00248">
    <property type="entry name" value="ANK"/>
    <property type="match status" value="4"/>
</dbReference>
<dbReference type="GO" id="GO:0030837">
    <property type="term" value="P:negative regulation of actin filament polymerization"/>
    <property type="evidence" value="ECO:0007669"/>
    <property type="project" value="InterPro"/>
</dbReference>
<dbReference type="SUPFAM" id="SSF48403">
    <property type="entry name" value="Ankyrin repeat"/>
    <property type="match status" value="1"/>
</dbReference>
<dbReference type="Pfam" id="PF12796">
    <property type="entry name" value="Ank_2"/>
    <property type="match status" value="2"/>
</dbReference>
<dbReference type="GO" id="GO:0005737">
    <property type="term" value="C:cytoplasm"/>
    <property type="evidence" value="ECO:0007669"/>
    <property type="project" value="TreeGrafter"/>
</dbReference>
<dbReference type="Ensembl" id="ENSCSAVT00000019396.1">
    <property type="protein sequence ID" value="ENSCSAVP00000019189.1"/>
    <property type="gene ID" value="ENSCSAVG00000011267.1"/>
</dbReference>
<dbReference type="HOGENOM" id="CLU_496018_0_0_1"/>
<dbReference type="Gene3D" id="1.25.40.20">
    <property type="entry name" value="Ankyrin repeat-containing domain"/>
    <property type="match status" value="1"/>
</dbReference>
<feature type="compositionally biased region" description="Basic and acidic residues" evidence="3">
    <location>
        <begin position="154"/>
        <end position="165"/>
    </location>
</feature>
<dbReference type="Proteomes" id="UP000007875">
    <property type="component" value="Unassembled WGS sequence"/>
</dbReference>
<reference evidence="4" key="2">
    <citation type="submission" date="2025-08" db="UniProtKB">
        <authorList>
            <consortium name="Ensembl"/>
        </authorList>
    </citation>
    <scope>IDENTIFICATION</scope>
</reference>
<feature type="coiled-coil region" evidence="2">
    <location>
        <begin position="36"/>
        <end position="63"/>
    </location>
</feature>
<dbReference type="PROSITE" id="PS50297">
    <property type="entry name" value="ANK_REP_REGION"/>
    <property type="match status" value="3"/>
</dbReference>
<evidence type="ECO:0000256" key="3">
    <source>
        <dbReference type="SAM" id="MobiDB-lite"/>
    </source>
</evidence>
<evidence type="ECO:0000256" key="1">
    <source>
        <dbReference type="PROSITE-ProRule" id="PRU00023"/>
    </source>
</evidence>
<proteinExistence type="predicted"/>
<protein>
    <submittedName>
        <fullName evidence="4">Uncharacterized protein</fullName>
    </submittedName>
</protein>
<keyword evidence="2" id="KW-0175">Coiled coil</keyword>
<evidence type="ECO:0000256" key="2">
    <source>
        <dbReference type="SAM" id="Coils"/>
    </source>
</evidence>
<name>H2ZNM3_CIOSA</name>
<feature type="region of interest" description="Disordered" evidence="3">
    <location>
        <begin position="226"/>
        <end position="246"/>
    </location>
</feature>
<dbReference type="PRINTS" id="PR01415">
    <property type="entry name" value="ANKYRIN"/>
</dbReference>
<feature type="repeat" description="ANK" evidence="1">
    <location>
        <begin position="474"/>
        <end position="496"/>
    </location>
</feature>
<dbReference type="STRING" id="51511.ENSCSAVP00000019189"/>
<organism evidence="4 5">
    <name type="scientific">Ciona savignyi</name>
    <name type="common">Pacific transparent sea squirt</name>
    <dbReference type="NCBI Taxonomy" id="51511"/>
    <lineage>
        <taxon>Eukaryota</taxon>
        <taxon>Metazoa</taxon>
        <taxon>Chordata</taxon>
        <taxon>Tunicata</taxon>
        <taxon>Ascidiacea</taxon>
        <taxon>Phlebobranchia</taxon>
        <taxon>Cionidae</taxon>
        <taxon>Ciona</taxon>
    </lineage>
</organism>
<feature type="compositionally biased region" description="Acidic residues" evidence="3">
    <location>
        <begin position="177"/>
        <end position="192"/>
    </location>
</feature>
<keyword evidence="5" id="KW-1185">Reference proteome</keyword>